<comment type="catalytic activity">
    <reaction evidence="1">
        <text>Hydrolysis of terminal non-reducing N-acetyl-D-hexosamine residues in N-acetyl-beta-D-hexosaminides.</text>
        <dbReference type="EC" id="3.2.1.52"/>
    </reaction>
</comment>
<evidence type="ECO:0000259" key="7">
    <source>
        <dbReference type="Pfam" id="PF02838"/>
    </source>
</evidence>
<dbReference type="PANTHER" id="PTHR43678">
    <property type="entry name" value="PUTATIVE (AFU_ORTHOLOGUE AFUA_2G00640)-RELATED"/>
    <property type="match status" value="1"/>
</dbReference>
<evidence type="ECO:0000256" key="2">
    <source>
        <dbReference type="ARBA" id="ARBA00006285"/>
    </source>
</evidence>
<dbReference type="Proteomes" id="UP001498398">
    <property type="component" value="Unassembled WGS sequence"/>
</dbReference>
<dbReference type="InterPro" id="IPR017853">
    <property type="entry name" value="GH"/>
</dbReference>
<evidence type="ECO:0000259" key="6">
    <source>
        <dbReference type="Pfam" id="PF00728"/>
    </source>
</evidence>
<keyword evidence="5" id="KW-0326">Glycosidase</keyword>
<organism evidence="8 9">
    <name type="scientific">Marasmiellus scandens</name>
    <dbReference type="NCBI Taxonomy" id="2682957"/>
    <lineage>
        <taxon>Eukaryota</taxon>
        <taxon>Fungi</taxon>
        <taxon>Dikarya</taxon>
        <taxon>Basidiomycota</taxon>
        <taxon>Agaricomycotina</taxon>
        <taxon>Agaricomycetes</taxon>
        <taxon>Agaricomycetidae</taxon>
        <taxon>Agaricales</taxon>
        <taxon>Marasmiineae</taxon>
        <taxon>Omphalotaceae</taxon>
        <taxon>Marasmiellus</taxon>
    </lineage>
</organism>
<evidence type="ECO:0000256" key="4">
    <source>
        <dbReference type="ARBA" id="ARBA00022801"/>
    </source>
</evidence>
<sequence>MSAINLGKMAFYSLVFLIPVIFNIKLVHSATLHPQIPSIKSFTESNSSSPFVITPHVSIVVDSQFQDSGSPSLSSFAQTFRSDIITVTGFNDIPDVTVGDAPEEPDVSTIFLTLGASNFTLFNGQETGEGYEFEVTNMVYTIKGVEAIGAWWGTRTLLQQVLLSLAASNETSIPAGSGSDGPGWEIRGFMLDVGRHWFDISFLTDLCIYASFFKMQEFHVHASDFVFDEHILNGNPNSDAWKQLYATMRFQPSADSPIIDIVAPFANETYSRDQFTNFQTTCAEHGITVIPEIDTPAHSLVISKWKPELAIPGHEDFLNISFPDTIPSVQSIWEEVLPWFTASEVSIGADEYDQDLADDYITFVNSMSEYISGTSGKTIRIWGTDEPSQTQTISTNVTIQHWSFPSGSIPVQLMQQGYSIINSEQGFLYLIGKAWSDGQSHFELDTDTIWTGAPNGGGWAPNIFTGSDASNNTTPDNPLLRGSIMALWNDFGNNATTPLEIYYSLAKSIPVVAEKMWAGADDALRPTRLTRDDFEAAYPVLNAGAPGQNLNRAVKGLTAPATVFEFDNIDEFPMQTGLDSVGPPYTLSFSLQVTNSSGEVPLFTGNDSVLFLDSASGSLTFQGPVTNKFYPLGSPVPFDSESFTKVDIHATTMLTTIAINDGQPLPWETNIGISGDRLRLVNMSFAAPAGVIGSDSLFGEMRNVSLKIGN</sequence>
<feature type="domain" description="Beta-hexosaminidase bacterial type N-terminal" evidence="7">
    <location>
        <begin position="36"/>
        <end position="161"/>
    </location>
</feature>
<dbReference type="Gene3D" id="3.20.20.80">
    <property type="entry name" value="Glycosidases"/>
    <property type="match status" value="1"/>
</dbReference>
<evidence type="ECO:0000313" key="8">
    <source>
        <dbReference type="EMBL" id="KAK7461887.1"/>
    </source>
</evidence>
<dbReference type="InterPro" id="IPR029018">
    <property type="entry name" value="Hex-like_dom2"/>
</dbReference>
<dbReference type="SUPFAM" id="SSF55545">
    <property type="entry name" value="beta-N-acetylhexosaminidase-like domain"/>
    <property type="match status" value="1"/>
</dbReference>
<feature type="domain" description="Glycoside hydrolase family 20 catalytic" evidence="6">
    <location>
        <begin position="185"/>
        <end position="517"/>
    </location>
</feature>
<dbReference type="EC" id="3.2.1.52" evidence="3"/>
<dbReference type="Pfam" id="PF00728">
    <property type="entry name" value="Glyco_hydro_20"/>
    <property type="match status" value="1"/>
</dbReference>
<dbReference type="PANTHER" id="PTHR43678:SF1">
    <property type="entry name" value="BETA-N-ACETYLHEXOSAMINIDASE"/>
    <property type="match status" value="1"/>
</dbReference>
<reference evidence="8 9" key="1">
    <citation type="submission" date="2024-01" db="EMBL/GenBank/DDBJ databases">
        <title>A draft genome for the cacao thread blight pathogen Marasmiellus scandens.</title>
        <authorList>
            <person name="Baruah I.K."/>
            <person name="Leung J."/>
            <person name="Bukari Y."/>
            <person name="Amoako-Attah I."/>
            <person name="Meinhardt L.W."/>
            <person name="Bailey B.A."/>
            <person name="Cohen S.P."/>
        </authorList>
    </citation>
    <scope>NUCLEOTIDE SEQUENCE [LARGE SCALE GENOMIC DNA]</scope>
    <source>
        <strain evidence="8 9">GH-19</strain>
    </source>
</reference>
<evidence type="ECO:0000313" key="9">
    <source>
        <dbReference type="Proteomes" id="UP001498398"/>
    </source>
</evidence>
<dbReference type="Gene3D" id="3.30.379.10">
    <property type="entry name" value="Chitobiase/beta-hexosaminidase domain 2-like"/>
    <property type="match status" value="1"/>
</dbReference>
<proteinExistence type="inferred from homology"/>
<dbReference type="Pfam" id="PF02838">
    <property type="entry name" value="Glyco_hydro_20b"/>
    <property type="match status" value="1"/>
</dbReference>
<keyword evidence="4" id="KW-0378">Hydrolase</keyword>
<accession>A0ABR1JL63</accession>
<dbReference type="CDD" id="cd06564">
    <property type="entry name" value="GH20_DspB_LnbB-like"/>
    <property type="match status" value="1"/>
</dbReference>
<dbReference type="InterPro" id="IPR015883">
    <property type="entry name" value="Glyco_hydro_20_cat"/>
</dbReference>
<dbReference type="InterPro" id="IPR025705">
    <property type="entry name" value="Beta_hexosaminidase_sua/sub"/>
</dbReference>
<evidence type="ECO:0000256" key="3">
    <source>
        <dbReference type="ARBA" id="ARBA00012663"/>
    </source>
</evidence>
<comment type="similarity">
    <text evidence="2">Belongs to the glycosyl hydrolase 20 family.</text>
</comment>
<evidence type="ECO:0000256" key="1">
    <source>
        <dbReference type="ARBA" id="ARBA00001231"/>
    </source>
</evidence>
<comment type="caution">
    <text evidence="8">The sequence shown here is derived from an EMBL/GenBank/DDBJ whole genome shotgun (WGS) entry which is preliminary data.</text>
</comment>
<dbReference type="InterPro" id="IPR015882">
    <property type="entry name" value="HEX_bac_N"/>
</dbReference>
<dbReference type="PRINTS" id="PR00738">
    <property type="entry name" value="GLHYDRLASE20"/>
</dbReference>
<keyword evidence="9" id="KW-1185">Reference proteome</keyword>
<name>A0ABR1JL63_9AGAR</name>
<gene>
    <name evidence="8" type="ORF">VKT23_008320</name>
</gene>
<protein>
    <recommendedName>
        <fullName evidence="3">beta-N-acetylhexosaminidase</fullName>
        <ecNumber evidence="3">3.2.1.52</ecNumber>
    </recommendedName>
</protein>
<dbReference type="SUPFAM" id="SSF51445">
    <property type="entry name" value="(Trans)glycosidases"/>
    <property type="match status" value="1"/>
</dbReference>
<evidence type="ECO:0000256" key="5">
    <source>
        <dbReference type="ARBA" id="ARBA00023295"/>
    </source>
</evidence>
<dbReference type="EMBL" id="JBANRG010000012">
    <property type="protein sequence ID" value="KAK7461887.1"/>
    <property type="molecule type" value="Genomic_DNA"/>
</dbReference>
<dbReference type="InterPro" id="IPR052764">
    <property type="entry name" value="GH20_Enzymes"/>
</dbReference>